<gene>
    <name evidence="7" type="ORF">A3J56_02015</name>
</gene>
<comment type="subcellular location">
    <subcellularLocation>
        <location evidence="1">Cell membrane</location>
        <topology evidence="1">Multi-pass membrane protein</topology>
    </subcellularLocation>
</comment>
<feature type="transmembrane region" description="Helical" evidence="6">
    <location>
        <begin position="121"/>
        <end position="140"/>
    </location>
</feature>
<dbReference type="Proteomes" id="UP000178406">
    <property type="component" value="Unassembled WGS sequence"/>
</dbReference>
<feature type="transmembrane region" description="Helical" evidence="6">
    <location>
        <begin position="393"/>
        <end position="411"/>
    </location>
</feature>
<dbReference type="GO" id="GO:0005886">
    <property type="term" value="C:plasma membrane"/>
    <property type="evidence" value="ECO:0007669"/>
    <property type="project" value="UniProtKB-SubCell"/>
</dbReference>
<dbReference type="EMBL" id="MFHQ01000008">
    <property type="protein sequence ID" value="OGF74696.1"/>
    <property type="molecule type" value="Genomic_DNA"/>
</dbReference>
<proteinExistence type="predicted"/>
<feature type="transmembrane region" description="Helical" evidence="6">
    <location>
        <begin position="259"/>
        <end position="281"/>
    </location>
</feature>
<feature type="transmembrane region" description="Helical" evidence="6">
    <location>
        <begin position="222"/>
        <end position="239"/>
    </location>
</feature>
<protein>
    <submittedName>
        <fullName evidence="7">Uncharacterized protein</fullName>
    </submittedName>
</protein>
<evidence type="ECO:0000313" key="7">
    <source>
        <dbReference type="EMBL" id="OGF74696.1"/>
    </source>
</evidence>
<evidence type="ECO:0000256" key="5">
    <source>
        <dbReference type="ARBA" id="ARBA00023136"/>
    </source>
</evidence>
<organism evidence="7 8">
    <name type="scientific">Candidatus Giovannonibacteria bacterium RIFCSPHIGHO2_02_FULL_46_20</name>
    <dbReference type="NCBI Taxonomy" id="1798338"/>
    <lineage>
        <taxon>Bacteria</taxon>
        <taxon>Candidatus Giovannoniibacteriota</taxon>
    </lineage>
</organism>
<feature type="transmembrane region" description="Helical" evidence="6">
    <location>
        <begin position="15"/>
        <end position="40"/>
    </location>
</feature>
<feature type="transmembrane region" description="Helical" evidence="6">
    <location>
        <begin position="301"/>
        <end position="321"/>
    </location>
</feature>
<keyword evidence="3 6" id="KW-0812">Transmembrane</keyword>
<comment type="caution">
    <text evidence="7">The sequence shown here is derived from an EMBL/GenBank/DDBJ whole genome shotgun (WGS) entry which is preliminary data.</text>
</comment>
<evidence type="ECO:0000256" key="2">
    <source>
        <dbReference type="ARBA" id="ARBA00022475"/>
    </source>
</evidence>
<evidence type="ECO:0000256" key="1">
    <source>
        <dbReference type="ARBA" id="ARBA00004651"/>
    </source>
</evidence>
<keyword evidence="4 6" id="KW-1133">Transmembrane helix</keyword>
<accession>A0A1F5WGE7</accession>
<dbReference type="STRING" id="1798338.A3J56_02015"/>
<sequence length="419" mass="48005">MIEYIKKAIADGKTFIVFAVLRVIGQVLFFLTPLLIAFYFSQENFGVYSLSITTVYLFTTLLIGSSQKPFIVYANQERNESGSIRKSFTARLLFFVAASFLFALLVFFFKDNIMRFTYLPSSAFVYLALAYIGISIRYVFEALFLGLGKKIAYAIFSGVTGFISLLFLGIFFIVHIPTLEAALAAFFVGPFIAGICSLFFIRSKDIFPLAYDAEMCKKMFRYTRWAFLGGGAMYLVNWGDNFVLRYIVPLEEIGEYNFGYQFFKGTVILLGTINLYFLPFLSLHARDTEKIRAYMYRKRPLIFFLGAASIAAFFFVFPFVIQMVYGEKYADAIPVVRVLSVGSLFLLWSVFYAALFDALEYYRFTQVAHVAMVAINLILDVVFVTWWGIIGAAIATTIAYFFSALLYEWYFQAHYRRRA</sequence>
<dbReference type="AlphaFoldDB" id="A0A1F5WGE7"/>
<feature type="transmembrane region" description="Helical" evidence="6">
    <location>
        <begin position="182"/>
        <end position="201"/>
    </location>
</feature>
<evidence type="ECO:0000256" key="3">
    <source>
        <dbReference type="ARBA" id="ARBA00022692"/>
    </source>
</evidence>
<feature type="transmembrane region" description="Helical" evidence="6">
    <location>
        <begin position="367"/>
        <end position="387"/>
    </location>
</feature>
<feature type="transmembrane region" description="Helical" evidence="6">
    <location>
        <begin position="88"/>
        <end position="109"/>
    </location>
</feature>
<feature type="transmembrane region" description="Helical" evidence="6">
    <location>
        <begin position="152"/>
        <end position="176"/>
    </location>
</feature>
<keyword evidence="5 6" id="KW-0472">Membrane</keyword>
<feature type="transmembrane region" description="Helical" evidence="6">
    <location>
        <begin position="46"/>
        <end position="67"/>
    </location>
</feature>
<name>A0A1F5WGE7_9BACT</name>
<reference evidence="7 8" key="1">
    <citation type="journal article" date="2016" name="Nat. Commun.">
        <title>Thousands of microbial genomes shed light on interconnected biogeochemical processes in an aquifer system.</title>
        <authorList>
            <person name="Anantharaman K."/>
            <person name="Brown C.T."/>
            <person name="Hug L.A."/>
            <person name="Sharon I."/>
            <person name="Castelle C.J."/>
            <person name="Probst A.J."/>
            <person name="Thomas B.C."/>
            <person name="Singh A."/>
            <person name="Wilkins M.J."/>
            <person name="Karaoz U."/>
            <person name="Brodie E.L."/>
            <person name="Williams K.H."/>
            <person name="Hubbard S.S."/>
            <person name="Banfield J.F."/>
        </authorList>
    </citation>
    <scope>NUCLEOTIDE SEQUENCE [LARGE SCALE GENOMIC DNA]</scope>
</reference>
<dbReference type="InterPro" id="IPR002797">
    <property type="entry name" value="Polysacc_synth"/>
</dbReference>
<evidence type="ECO:0000313" key="8">
    <source>
        <dbReference type="Proteomes" id="UP000178406"/>
    </source>
</evidence>
<dbReference type="PANTHER" id="PTHR30250">
    <property type="entry name" value="PST FAMILY PREDICTED COLANIC ACID TRANSPORTER"/>
    <property type="match status" value="1"/>
</dbReference>
<evidence type="ECO:0000256" key="6">
    <source>
        <dbReference type="SAM" id="Phobius"/>
    </source>
</evidence>
<dbReference type="Pfam" id="PF01943">
    <property type="entry name" value="Polysacc_synt"/>
    <property type="match status" value="1"/>
</dbReference>
<dbReference type="PANTHER" id="PTHR30250:SF11">
    <property type="entry name" value="O-ANTIGEN TRANSPORTER-RELATED"/>
    <property type="match status" value="1"/>
</dbReference>
<keyword evidence="2" id="KW-1003">Cell membrane</keyword>
<dbReference type="InterPro" id="IPR050833">
    <property type="entry name" value="Poly_Biosynth_Transport"/>
</dbReference>
<evidence type="ECO:0000256" key="4">
    <source>
        <dbReference type="ARBA" id="ARBA00022989"/>
    </source>
</evidence>
<feature type="transmembrane region" description="Helical" evidence="6">
    <location>
        <begin position="333"/>
        <end position="355"/>
    </location>
</feature>